<gene>
    <name evidence="1" type="ORF">ACFFUQ_15060</name>
</gene>
<dbReference type="RefSeq" id="WP_290266445.1">
    <property type="nucleotide sequence ID" value="NZ_JAUFQQ010000005.1"/>
</dbReference>
<reference evidence="1 2" key="1">
    <citation type="submission" date="2024-09" db="EMBL/GenBank/DDBJ databases">
        <authorList>
            <person name="Sun Q."/>
            <person name="Mori K."/>
        </authorList>
    </citation>
    <scope>NUCLEOTIDE SEQUENCE [LARGE SCALE GENOMIC DNA]</scope>
    <source>
        <strain evidence="1 2">CECT 7908</strain>
    </source>
</reference>
<sequence>MSENKKLREKDTEISLETAEKWTKKWKDPKNEIEGKNKVRAFLIPKINLEMVLAQGIDAARAYIGINDEGVQTLMIVGTKYNEKTLIYEDMLPKSSESKDSEDSEGVSAKALPPAIYDFSLPCPPQGDPSSPLN</sequence>
<protein>
    <submittedName>
        <fullName evidence="1">Uncharacterized protein</fullName>
    </submittedName>
</protein>
<dbReference type="Proteomes" id="UP001589589">
    <property type="component" value="Unassembled WGS sequence"/>
</dbReference>
<organism evidence="1 2">
    <name type="scientific">Flavobacterium branchiarum</name>
    <dbReference type="NCBI Taxonomy" id="1114870"/>
    <lineage>
        <taxon>Bacteria</taxon>
        <taxon>Pseudomonadati</taxon>
        <taxon>Bacteroidota</taxon>
        <taxon>Flavobacteriia</taxon>
        <taxon>Flavobacteriales</taxon>
        <taxon>Flavobacteriaceae</taxon>
        <taxon>Flavobacterium</taxon>
    </lineage>
</organism>
<dbReference type="EMBL" id="JBHMEX010000045">
    <property type="protein sequence ID" value="MFB9065343.1"/>
    <property type="molecule type" value="Genomic_DNA"/>
</dbReference>
<accession>A0ABV5FPB9</accession>
<evidence type="ECO:0000313" key="2">
    <source>
        <dbReference type="Proteomes" id="UP001589589"/>
    </source>
</evidence>
<evidence type="ECO:0000313" key="1">
    <source>
        <dbReference type="EMBL" id="MFB9065343.1"/>
    </source>
</evidence>
<keyword evidence="2" id="KW-1185">Reference proteome</keyword>
<comment type="caution">
    <text evidence="1">The sequence shown here is derived from an EMBL/GenBank/DDBJ whole genome shotgun (WGS) entry which is preliminary data.</text>
</comment>
<proteinExistence type="predicted"/>
<name>A0ABV5FPB9_9FLAO</name>